<evidence type="ECO:0000313" key="6">
    <source>
        <dbReference type="Proteomes" id="UP000307440"/>
    </source>
</evidence>
<gene>
    <name evidence="5" type="ORF">FA15DRAFT_612458</name>
</gene>
<dbReference type="SUPFAM" id="SSF103473">
    <property type="entry name" value="MFS general substrate transporter"/>
    <property type="match status" value="1"/>
</dbReference>
<dbReference type="EMBL" id="ML210157">
    <property type="protein sequence ID" value="TFK28333.1"/>
    <property type="molecule type" value="Genomic_DNA"/>
</dbReference>
<dbReference type="Proteomes" id="UP000307440">
    <property type="component" value="Unassembled WGS sequence"/>
</dbReference>
<feature type="transmembrane region" description="Helical" evidence="3">
    <location>
        <begin position="240"/>
        <end position="260"/>
    </location>
</feature>
<keyword evidence="3" id="KW-0472">Membrane</keyword>
<sequence length="474" mass="51324">MIVLQPDSRACSISAPSTAEETVVSAASTPLKDRSAAASKEYIPQVLEKGSASVNTKEVDVERSEQVAVSFPEGGFRAWLVVFGVWITQFCSFGYTNAYGVYNDYYVRYYLANHTSAQISWIGSVQLCLVLSIGIVSGRAFDRGYFYHLMIGGSVLLVFCLFMLSITQQGQLYQVFLLQGVGVGIAIGLMYIPGVGIVSQYFSKRRSLALGLCTSGSALGGMFHPIILNRWFHGSLGFHNGVRASAGLNGGLLLIALLIMRTRPFPSKKHDLSAVKSFQVFLKDVPYAITVFGTLSVLAGLYYPIFFLQLNAIKNGISPDLAFYTLAILNGASAFGRVIPNLFVYRFGAFNIVIPCVFVAAILVFCTLKVDNAAGTMVFAILYGFFSGAYASLLPPMINSLSKSDSEIGSRLGVCFTFTGLGGLIGTPIAGVLLGSKFLWWRPIVFAGTCVTVGLICFVTTRIMKSKERGTQRL</sequence>
<evidence type="ECO:0000313" key="5">
    <source>
        <dbReference type="EMBL" id="TFK28333.1"/>
    </source>
</evidence>
<protein>
    <submittedName>
        <fullName evidence="5">MFS general substrate transporter</fullName>
    </submittedName>
</protein>
<evidence type="ECO:0000256" key="3">
    <source>
        <dbReference type="SAM" id="Phobius"/>
    </source>
</evidence>
<dbReference type="PROSITE" id="PS50850">
    <property type="entry name" value="MFS"/>
    <property type="match status" value="1"/>
</dbReference>
<feature type="transmembrane region" description="Helical" evidence="3">
    <location>
        <begin position="208"/>
        <end position="228"/>
    </location>
</feature>
<dbReference type="Gene3D" id="1.20.1250.20">
    <property type="entry name" value="MFS general substrate transporter like domains"/>
    <property type="match status" value="2"/>
</dbReference>
<feature type="transmembrane region" description="Helical" evidence="3">
    <location>
        <begin position="172"/>
        <end position="196"/>
    </location>
</feature>
<feature type="transmembrane region" description="Helical" evidence="3">
    <location>
        <begin position="347"/>
        <end position="368"/>
    </location>
</feature>
<feature type="transmembrane region" description="Helical" evidence="3">
    <location>
        <begin position="78"/>
        <end position="99"/>
    </location>
</feature>
<dbReference type="AlphaFoldDB" id="A0A5C3L716"/>
<dbReference type="PANTHER" id="PTHR11360">
    <property type="entry name" value="MONOCARBOXYLATE TRANSPORTER"/>
    <property type="match status" value="1"/>
</dbReference>
<evidence type="ECO:0000259" key="4">
    <source>
        <dbReference type="PROSITE" id="PS50850"/>
    </source>
</evidence>
<evidence type="ECO:0000256" key="1">
    <source>
        <dbReference type="ARBA" id="ARBA00004141"/>
    </source>
</evidence>
<dbReference type="InterPro" id="IPR050327">
    <property type="entry name" value="Proton-linked_MCT"/>
</dbReference>
<keyword evidence="3" id="KW-1133">Transmembrane helix</keyword>
<feature type="transmembrane region" description="Helical" evidence="3">
    <location>
        <begin position="414"/>
        <end position="434"/>
    </location>
</feature>
<dbReference type="InterPro" id="IPR020846">
    <property type="entry name" value="MFS_dom"/>
</dbReference>
<dbReference type="PANTHER" id="PTHR11360:SF234">
    <property type="entry name" value="MFS-TYPE TRANSPORTER DBAD-RELATED"/>
    <property type="match status" value="1"/>
</dbReference>
<keyword evidence="3" id="KW-0812">Transmembrane</keyword>
<proteinExistence type="inferred from homology"/>
<dbReference type="OrthoDB" id="6499973at2759"/>
<dbReference type="InterPro" id="IPR036259">
    <property type="entry name" value="MFS_trans_sf"/>
</dbReference>
<comment type="subcellular location">
    <subcellularLocation>
        <location evidence="1">Membrane</location>
        <topology evidence="1">Multi-pass membrane protein</topology>
    </subcellularLocation>
</comment>
<feature type="transmembrane region" description="Helical" evidence="3">
    <location>
        <begin position="374"/>
        <end position="393"/>
    </location>
</feature>
<feature type="transmembrane region" description="Helical" evidence="3">
    <location>
        <begin position="145"/>
        <end position="166"/>
    </location>
</feature>
<name>A0A5C3L716_COPMA</name>
<dbReference type="Pfam" id="PF07690">
    <property type="entry name" value="MFS_1"/>
    <property type="match status" value="1"/>
</dbReference>
<dbReference type="InterPro" id="IPR011701">
    <property type="entry name" value="MFS"/>
</dbReference>
<reference evidence="5 6" key="1">
    <citation type="journal article" date="2019" name="Nat. Ecol. Evol.">
        <title>Megaphylogeny resolves global patterns of mushroom evolution.</title>
        <authorList>
            <person name="Varga T."/>
            <person name="Krizsan K."/>
            <person name="Foldi C."/>
            <person name="Dima B."/>
            <person name="Sanchez-Garcia M."/>
            <person name="Sanchez-Ramirez S."/>
            <person name="Szollosi G.J."/>
            <person name="Szarkandi J.G."/>
            <person name="Papp V."/>
            <person name="Albert L."/>
            <person name="Andreopoulos W."/>
            <person name="Angelini C."/>
            <person name="Antonin V."/>
            <person name="Barry K.W."/>
            <person name="Bougher N.L."/>
            <person name="Buchanan P."/>
            <person name="Buyck B."/>
            <person name="Bense V."/>
            <person name="Catcheside P."/>
            <person name="Chovatia M."/>
            <person name="Cooper J."/>
            <person name="Damon W."/>
            <person name="Desjardin D."/>
            <person name="Finy P."/>
            <person name="Geml J."/>
            <person name="Haridas S."/>
            <person name="Hughes K."/>
            <person name="Justo A."/>
            <person name="Karasinski D."/>
            <person name="Kautmanova I."/>
            <person name="Kiss B."/>
            <person name="Kocsube S."/>
            <person name="Kotiranta H."/>
            <person name="LaButti K.M."/>
            <person name="Lechner B.E."/>
            <person name="Liimatainen K."/>
            <person name="Lipzen A."/>
            <person name="Lukacs Z."/>
            <person name="Mihaltcheva S."/>
            <person name="Morgado L.N."/>
            <person name="Niskanen T."/>
            <person name="Noordeloos M.E."/>
            <person name="Ohm R.A."/>
            <person name="Ortiz-Santana B."/>
            <person name="Ovrebo C."/>
            <person name="Racz N."/>
            <person name="Riley R."/>
            <person name="Savchenko A."/>
            <person name="Shiryaev A."/>
            <person name="Soop K."/>
            <person name="Spirin V."/>
            <person name="Szebenyi C."/>
            <person name="Tomsovsky M."/>
            <person name="Tulloss R.E."/>
            <person name="Uehling J."/>
            <person name="Grigoriev I.V."/>
            <person name="Vagvolgyi C."/>
            <person name="Papp T."/>
            <person name="Martin F.M."/>
            <person name="Miettinen O."/>
            <person name="Hibbett D.S."/>
            <person name="Nagy L.G."/>
        </authorList>
    </citation>
    <scope>NUCLEOTIDE SEQUENCE [LARGE SCALE GENOMIC DNA]</scope>
    <source>
        <strain evidence="5 6">CBS 121175</strain>
    </source>
</reference>
<keyword evidence="6" id="KW-1185">Reference proteome</keyword>
<feature type="transmembrane region" description="Helical" evidence="3">
    <location>
        <begin position="119"/>
        <end position="138"/>
    </location>
</feature>
<dbReference type="GO" id="GO:0016020">
    <property type="term" value="C:membrane"/>
    <property type="evidence" value="ECO:0007669"/>
    <property type="project" value="UniProtKB-SubCell"/>
</dbReference>
<feature type="domain" description="Major facilitator superfamily (MFS) profile" evidence="4">
    <location>
        <begin position="272"/>
        <end position="474"/>
    </location>
</feature>
<accession>A0A5C3L716</accession>
<dbReference type="GO" id="GO:0022857">
    <property type="term" value="F:transmembrane transporter activity"/>
    <property type="evidence" value="ECO:0007669"/>
    <property type="project" value="InterPro"/>
</dbReference>
<feature type="transmembrane region" description="Helical" evidence="3">
    <location>
        <begin position="321"/>
        <end position="340"/>
    </location>
</feature>
<organism evidence="5 6">
    <name type="scientific">Coprinopsis marcescibilis</name>
    <name type="common">Agaric fungus</name>
    <name type="synonym">Psathyrella marcescibilis</name>
    <dbReference type="NCBI Taxonomy" id="230819"/>
    <lineage>
        <taxon>Eukaryota</taxon>
        <taxon>Fungi</taxon>
        <taxon>Dikarya</taxon>
        <taxon>Basidiomycota</taxon>
        <taxon>Agaricomycotina</taxon>
        <taxon>Agaricomycetes</taxon>
        <taxon>Agaricomycetidae</taxon>
        <taxon>Agaricales</taxon>
        <taxon>Agaricineae</taxon>
        <taxon>Psathyrellaceae</taxon>
        <taxon>Coprinopsis</taxon>
    </lineage>
</organism>
<feature type="transmembrane region" description="Helical" evidence="3">
    <location>
        <begin position="440"/>
        <end position="464"/>
    </location>
</feature>
<comment type="similarity">
    <text evidence="2">Belongs to the major facilitator superfamily. Monocarboxylate porter (TC 2.A.1.13) family.</text>
</comment>
<feature type="transmembrane region" description="Helical" evidence="3">
    <location>
        <begin position="285"/>
        <end position="309"/>
    </location>
</feature>
<evidence type="ECO:0000256" key="2">
    <source>
        <dbReference type="ARBA" id="ARBA00006727"/>
    </source>
</evidence>